<dbReference type="AlphaFoldDB" id="A0A5B7F9T5"/>
<protein>
    <submittedName>
        <fullName evidence="1">Uncharacterized protein</fullName>
    </submittedName>
</protein>
<proteinExistence type="predicted"/>
<dbReference type="EMBL" id="VSRR010005208">
    <property type="protein sequence ID" value="MPC41848.1"/>
    <property type="molecule type" value="Genomic_DNA"/>
</dbReference>
<dbReference type="Proteomes" id="UP000324222">
    <property type="component" value="Unassembled WGS sequence"/>
</dbReference>
<name>A0A5B7F9T5_PORTR</name>
<evidence type="ECO:0000313" key="1">
    <source>
        <dbReference type="EMBL" id="MPC41848.1"/>
    </source>
</evidence>
<accession>A0A5B7F9T5</accession>
<gene>
    <name evidence="1" type="ORF">E2C01_035455</name>
</gene>
<organism evidence="1 2">
    <name type="scientific">Portunus trituberculatus</name>
    <name type="common">Swimming crab</name>
    <name type="synonym">Neptunus trituberculatus</name>
    <dbReference type="NCBI Taxonomy" id="210409"/>
    <lineage>
        <taxon>Eukaryota</taxon>
        <taxon>Metazoa</taxon>
        <taxon>Ecdysozoa</taxon>
        <taxon>Arthropoda</taxon>
        <taxon>Crustacea</taxon>
        <taxon>Multicrustacea</taxon>
        <taxon>Malacostraca</taxon>
        <taxon>Eumalacostraca</taxon>
        <taxon>Eucarida</taxon>
        <taxon>Decapoda</taxon>
        <taxon>Pleocyemata</taxon>
        <taxon>Brachyura</taxon>
        <taxon>Eubrachyura</taxon>
        <taxon>Portunoidea</taxon>
        <taxon>Portunidae</taxon>
        <taxon>Portuninae</taxon>
        <taxon>Portunus</taxon>
    </lineage>
</organism>
<evidence type="ECO:0000313" key="2">
    <source>
        <dbReference type="Proteomes" id="UP000324222"/>
    </source>
</evidence>
<reference evidence="1 2" key="1">
    <citation type="submission" date="2019-05" db="EMBL/GenBank/DDBJ databases">
        <title>Another draft genome of Portunus trituberculatus and its Hox gene families provides insights of decapod evolution.</title>
        <authorList>
            <person name="Jeong J.-H."/>
            <person name="Song I."/>
            <person name="Kim S."/>
            <person name="Choi T."/>
            <person name="Kim D."/>
            <person name="Ryu S."/>
            <person name="Kim W."/>
        </authorList>
    </citation>
    <scope>NUCLEOTIDE SEQUENCE [LARGE SCALE GENOMIC DNA]</scope>
    <source>
        <tissue evidence="1">Muscle</tissue>
    </source>
</reference>
<sequence>MGVTERLFPHPWYSGGVTLSSPRHKFSGKHKWLSDRKSPQKLQVWMPERGRGQAGEGKKWPHIPAASWLRVYCVVLY</sequence>
<keyword evidence="2" id="KW-1185">Reference proteome</keyword>
<comment type="caution">
    <text evidence="1">The sequence shown here is derived from an EMBL/GenBank/DDBJ whole genome shotgun (WGS) entry which is preliminary data.</text>
</comment>